<keyword evidence="3" id="KW-1185">Reference proteome</keyword>
<gene>
    <name evidence="2" type="ORF">SLS60_009223</name>
</gene>
<protein>
    <submittedName>
        <fullName evidence="2">Uncharacterized protein</fullName>
    </submittedName>
</protein>
<organism evidence="2 3">
    <name type="scientific">Paraconiothyrium brasiliense</name>
    <dbReference type="NCBI Taxonomy" id="300254"/>
    <lineage>
        <taxon>Eukaryota</taxon>
        <taxon>Fungi</taxon>
        <taxon>Dikarya</taxon>
        <taxon>Ascomycota</taxon>
        <taxon>Pezizomycotina</taxon>
        <taxon>Dothideomycetes</taxon>
        <taxon>Pleosporomycetidae</taxon>
        <taxon>Pleosporales</taxon>
        <taxon>Massarineae</taxon>
        <taxon>Didymosphaeriaceae</taxon>
        <taxon>Paraconiothyrium</taxon>
    </lineage>
</organism>
<name>A0ABR3QWN4_9PLEO</name>
<accession>A0ABR3QWN4</accession>
<sequence>MQPPYYVPSSVAPSAQQTATPSRPEASPRQNVPNASSITPALRNLEDVWVDQTLLPFLHYACIDQGLSASQLKDYVLAAKIWTFRCPIAPTVKEEILFERIFMFVMNRHNSTDTEIAPYTELTPLVRYLVRRAMIIGPYKLLDRKWTGSKEWVEEMEKRYICTCEACGGEKEKMLSTEEMMGRELLE</sequence>
<dbReference type="Proteomes" id="UP001521785">
    <property type="component" value="Unassembled WGS sequence"/>
</dbReference>
<reference evidence="2 3" key="1">
    <citation type="submission" date="2024-02" db="EMBL/GenBank/DDBJ databases">
        <title>De novo assembly and annotation of 12 fungi associated with fruit tree decline syndrome in Ontario, Canada.</title>
        <authorList>
            <person name="Sulman M."/>
            <person name="Ellouze W."/>
            <person name="Ilyukhin E."/>
        </authorList>
    </citation>
    <scope>NUCLEOTIDE SEQUENCE [LARGE SCALE GENOMIC DNA]</scope>
    <source>
        <strain evidence="2 3">M42-189</strain>
    </source>
</reference>
<evidence type="ECO:0000313" key="3">
    <source>
        <dbReference type="Proteomes" id="UP001521785"/>
    </source>
</evidence>
<proteinExistence type="predicted"/>
<feature type="region of interest" description="Disordered" evidence="1">
    <location>
        <begin position="1"/>
        <end position="35"/>
    </location>
</feature>
<evidence type="ECO:0000313" key="2">
    <source>
        <dbReference type="EMBL" id="KAL1596575.1"/>
    </source>
</evidence>
<dbReference type="EMBL" id="JAKJXO020000014">
    <property type="protein sequence ID" value="KAL1596575.1"/>
    <property type="molecule type" value="Genomic_DNA"/>
</dbReference>
<evidence type="ECO:0000256" key="1">
    <source>
        <dbReference type="SAM" id="MobiDB-lite"/>
    </source>
</evidence>
<comment type="caution">
    <text evidence="2">The sequence shown here is derived from an EMBL/GenBank/DDBJ whole genome shotgun (WGS) entry which is preliminary data.</text>
</comment>